<keyword evidence="4" id="KW-1185">Reference proteome</keyword>
<protein>
    <submittedName>
        <fullName evidence="3">Uncharacterized protein</fullName>
    </submittedName>
</protein>
<feature type="transmembrane region" description="Helical" evidence="2">
    <location>
        <begin position="23"/>
        <end position="43"/>
    </location>
</feature>
<comment type="caution">
    <text evidence="3">The sequence shown here is derived from an EMBL/GenBank/DDBJ whole genome shotgun (WGS) entry which is preliminary data.</text>
</comment>
<keyword evidence="1" id="KW-0175">Coiled coil</keyword>
<reference evidence="3 4" key="1">
    <citation type="submission" date="2024-07" db="EMBL/GenBank/DDBJ databases">
        <title>Genomes of novel Serratia strains from suburban soil.</title>
        <authorList>
            <person name="Markert E.X."/>
            <person name="Severe K."/>
            <person name="Severe L."/>
            <person name="Twing K.I."/>
            <person name="Ward L.M."/>
        </authorList>
    </citation>
    <scope>NUCLEOTIDE SEQUENCE [LARGE SCALE GENOMIC DNA]</scope>
    <source>
        <strain evidence="3 4">3C-UT</strain>
    </source>
</reference>
<keyword evidence="2" id="KW-0812">Transmembrane</keyword>
<keyword evidence="2" id="KW-1133">Transmembrane helix</keyword>
<dbReference type="EMBL" id="JBFQXQ010000001">
    <property type="protein sequence ID" value="MEX3171588.1"/>
    <property type="molecule type" value="Genomic_DNA"/>
</dbReference>
<keyword evidence="2" id="KW-0472">Membrane</keyword>
<proteinExistence type="predicted"/>
<sequence>MSGIEEIKVELEKVVKERAAGPLGYIALSFIVYNWSWFYFVIFSSKSAEVKISSVINGFQKLPGLGWPIAAGLLIQVGSPYLKTLITYLTSLAKNMDNKLNHNSENYLSNHIETTNNSLAEKRFLVTATNAKIDNLIAQRDALNREIKSANENVTNLRREEKEIANSINSANKERHTVELFLSANNVTKESFEDLRKILQQKSIELTNIQNSILSVQSCAEELTKTVSKIQDYSDVIDEESNLTIRLILNELNDNSTLIKGFFVTKNGAHFDDANMTMIIPAAVSASLVPGYIQLIESKGFNSSAGETQPDGTTTVQFYKRLTPTDKRTLISYYVGFIGDDIDNSIPE</sequence>
<evidence type="ECO:0000313" key="4">
    <source>
        <dbReference type="Proteomes" id="UP001558101"/>
    </source>
</evidence>
<feature type="coiled-coil region" evidence="1">
    <location>
        <begin position="126"/>
        <end position="174"/>
    </location>
</feature>
<evidence type="ECO:0000256" key="1">
    <source>
        <dbReference type="SAM" id="Coils"/>
    </source>
</evidence>
<accession>A0ABV3UE46</accession>
<name>A0ABV3UE46_9GAMM</name>
<evidence type="ECO:0000256" key="2">
    <source>
        <dbReference type="SAM" id="Phobius"/>
    </source>
</evidence>
<dbReference type="Proteomes" id="UP001558101">
    <property type="component" value="Unassembled WGS sequence"/>
</dbReference>
<evidence type="ECO:0000313" key="3">
    <source>
        <dbReference type="EMBL" id="MEX3171588.1"/>
    </source>
</evidence>
<gene>
    <name evidence="3" type="ORF">AB4M04_05775</name>
</gene>
<organism evidence="3 4">
    <name type="scientific">Serratia quinivorans</name>
    <dbReference type="NCBI Taxonomy" id="137545"/>
    <lineage>
        <taxon>Bacteria</taxon>
        <taxon>Pseudomonadati</taxon>
        <taxon>Pseudomonadota</taxon>
        <taxon>Gammaproteobacteria</taxon>
        <taxon>Enterobacterales</taxon>
        <taxon>Yersiniaceae</taxon>
        <taxon>Serratia</taxon>
    </lineage>
</organism>